<keyword evidence="1" id="KW-0812">Transmembrane</keyword>
<feature type="transmembrane region" description="Helical" evidence="1">
    <location>
        <begin position="53"/>
        <end position="75"/>
    </location>
</feature>
<dbReference type="PANTHER" id="PTHR36834:SF2">
    <property type="entry name" value="MEMBRANE PROTEIN"/>
    <property type="match status" value="1"/>
</dbReference>
<dbReference type="PANTHER" id="PTHR36834">
    <property type="entry name" value="MEMBRANE PROTEIN-RELATED"/>
    <property type="match status" value="1"/>
</dbReference>
<accession>A0ABS1J7N2</accession>
<proteinExistence type="predicted"/>
<dbReference type="Proteomes" id="UP000602284">
    <property type="component" value="Unassembled WGS sequence"/>
</dbReference>
<dbReference type="Pfam" id="PF04892">
    <property type="entry name" value="VanZ"/>
    <property type="match status" value="1"/>
</dbReference>
<protein>
    <submittedName>
        <fullName evidence="3">VanZ family protein</fullName>
    </submittedName>
</protein>
<evidence type="ECO:0000313" key="4">
    <source>
        <dbReference type="Proteomes" id="UP000602284"/>
    </source>
</evidence>
<reference evidence="3 4" key="1">
    <citation type="submission" date="2021-01" db="EMBL/GenBank/DDBJ databases">
        <title>Tumebacillus sp. strain ITR2 16S ribosomal RNA gene Genome sequencing and assembly.</title>
        <authorList>
            <person name="Kang M."/>
        </authorList>
    </citation>
    <scope>NUCLEOTIDE SEQUENCE [LARGE SCALE GENOMIC DNA]</scope>
    <source>
        <strain evidence="3 4">ITR2</strain>
    </source>
</reference>
<keyword evidence="4" id="KW-1185">Reference proteome</keyword>
<dbReference type="InterPro" id="IPR006976">
    <property type="entry name" value="VanZ-like"/>
</dbReference>
<keyword evidence="1" id="KW-0472">Membrane</keyword>
<gene>
    <name evidence="3" type="ORF">JJB07_05275</name>
</gene>
<evidence type="ECO:0000259" key="2">
    <source>
        <dbReference type="Pfam" id="PF04892"/>
    </source>
</evidence>
<feature type="transmembrane region" description="Helical" evidence="1">
    <location>
        <begin position="143"/>
        <end position="164"/>
    </location>
</feature>
<keyword evidence="1" id="KW-1133">Transmembrane helix</keyword>
<evidence type="ECO:0000256" key="1">
    <source>
        <dbReference type="SAM" id="Phobius"/>
    </source>
</evidence>
<dbReference type="EMBL" id="JAEQNB010000001">
    <property type="protein sequence ID" value="MBL0386059.1"/>
    <property type="molecule type" value="Genomic_DNA"/>
</dbReference>
<dbReference type="RefSeq" id="WP_201631828.1">
    <property type="nucleotide sequence ID" value="NZ_JAEQNB010000001.1"/>
</dbReference>
<feature type="domain" description="VanZ-like" evidence="2">
    <location>
        <begin position="11"/>
        <end position="129"/>
    </location>
</feature>
<evidence type="ECO:0000313" key="3">
    <source>
        <dbReference type="EMBL" id="MBL0386059.1"/>
    </source>
</evidence>
<comment type="caution">
    <text evidence="3">The sequence shown here is derived from an EMBL/GenBank/DDBJ whole genome shotgun (WGS) entry which is preliminary data.</text>
</comment>
<name>A0ABS1J7N2_9BACL</name>
<organism evidence="3 4">
    <name type="scientific">Tumebacillus amylolyticus</name>
    <dbReference type="NCBI Taxonomy" id="2801339"/>
    <lineage>
        <taxon>Bacteria</taxon>
        <taxon>Bacillati</taxon>
        <taxon>Bacillota</taxon>
        <taxon>Bacilli</taxon>
        <taxon>Bacillales</taxon>
        <taxon>Alicyclobacillaceae</taxon>
        <taxon>Tumebacillus</taxon>
    </lineage>
</organism>
<feature type="transmembrane region" description="Helical" evidence="1">
    <location>
        <begin position="12"/>
        <end position="33"/>
    </location>
</feature>
<sequence length="170" mass="19116">MGKIVSRGLLALYVVLLIWLVLFKLSFHISSVLDYHHRSLNLVPFAAPSKVDGSINFGEMIFNVVFFIPLGLLLNVNFKKIRLLPKFYSVLLFSITAELIQYIFAIGATDITDVITNTVGGILGLTLYSSITKYIDNKKIDLIIISVGILLLVLFISMEASHLFNRRLLR</sequence>
<dbReference type="InterPro" id="IPR053150">
    <property type="entry name" value="Teicoplanin_resist-assoc"/>
</dbReference>
<feature type="transmembrane region" description="Helical" evidence="1">
    <location>
        <begin position="87"/>
        <end position="108"/>
    </location>
</feature>